<evidence type="ECO:0000256" key="11">
    <source>
        <dbReference type="SAM" id="MobiDB-lite"/>
    </source>
</evidence>
<feature type="compositionally biased region" description="Basic and acidic residues" evidence="11">
    <location>
        <begin position="585"/>
        <end position="595"/>
    </location>
</feature>
<evidence type="ECO:0000256" key="6">
    <source>
        <dbReference type="ARBA" id="ARBA00023135"/>
    </source>
</evidence>
<evidence type="ECO:0000256" key="10">
    <source>
        <dbReference type="PIRNR" id="PIRNR038995"/>
    </source>
</evidence>
<keyword evidence="13" id="KW-1185">Reference proteome</keyword>
<evidence type="ECO:0000256" key="9">
    <source>
        <dbReference type="ARBA" id="ARBA00029498"/>
    </source>
</evidence>
<evidence type="ECO:0000256" key="4">
    <source>
        <dbReference type="ARBA" id="ARBA00022490"/>
    </source>
</evidence>
<keyword evidence="8 10" id="KW-0687">Ribonucleoprotein</keyword>
<comment type="similarity">
    <text evidence="3 10">Belongs to the SRP68 family.</text>
</comment>
<dbReference type="GO" id="GO:0030942">
    <property type="term" value="F:endoplasmic reticulum signal peptide binding"/>
    <property type="evidence" value="ECO:0007669"/>
    <property type="project" value="InterPro"/>
</dbReference>
<comment type="function">
    <text evidence="10">Component of the signal recognition particle (SRP) complex, a ribonucleoprotein complex that mediates the cotranslational targeting of secretory and membrane proteins to the endoplasmic reticulum (ER). The SRP complex interacts with the signal sequence in nascent secretory and membrane proteins and directs them to the membrane of the ER.</text>
</comment>
<feature type="region of interest" description="Disordered" evidence="11">
    <location>
        <begin position="356"/>
        <end position="390"/>
    </location>
</feature>
<evidence type="ECO:0000256" key="8">
    <source>
        <dbReference type="ARBA" id="ARBA00023274"/>
    </source>
</evidence>
<sequence length="604" mass="66846">MDITQFVVSTRGECLVEGDHGAYRRRLSKKLLNTRRKLGITTKKGGKYQNKAPITAPVLAENTDYVRLYLLTSERAWANAISTKAIHTANDEMHGSNRSYVITRLEKAARTAEEVVDALSETDITGATIADMLEAEAYSCIMRGAVHLEKKKWDAYLKSYSTARVVYSGMLNATNKDIFKDLLEDIVDPSIRYAAYQLNISRTLEIPAIARRTFPKSDEELVARINEIDPTALTESEEFKAAEAEAKSISWRGRDVIIEDPAVATAWGKVEVAKAKLSETVSTSWSELLPRDKAAAYEDILTSSQDAVDATRTAIDELRAEGVAQSDSRMQGLQIARTAMNFDMVSWRIGRNRVLSGDHDGATMDSAPDTKRKQKRAAEEHKPRNEPPGKQIMRLKEKVALYNSTLQSLETLKGISGVVSDQALVEQIDGTYQYFTSLKCLAIARSHSMTGTPVNALALTKRAFETSEDIVEVLSSNIPQGPPSITVGEEDAQFLHSLLKGELQRCRALVKLEQLTKGQSNEGKASVPVIETIGTYPAGGVDLNNVVTYPPKLVPIPVKPVYLDVAWNYIDYPSKNKIQKVKKVEAEKGEEDKPAKKGWFGFGR</sequence>
<dbReference type="GO" id="GO:0006614">
    <property type="term" value="P:SRP-dependent cotranslational protein targeting to membrane"/>
    <property type="evidence" value="ECO:0007669"/>
    <property type="project" value="InterPro"/>
</dbReference>
<comment type="caution">
    <text evidence="12">The sequence shown here is derived from an EMBL/GenBank/DDBJ whole genome shotgun (WGS) entry which is preliminary data.</text>
</comment>
<dbReference type="GO" id="GO:0005730">
    <property type="term" value="C:nucleolus"/>
    <property type="evidence" value="ECO:0007669"/>
    <property type="project" value="UniProtKB-SubCell"/>
</dbReference>
<name>A0AAD5WU81_9PEZI</name>
<feature type="region of interest" description="Disordered" evidence="11">
    <location>
        <begin position="585"/>
        <end position="604"/>
    </location>
</feature>
<proteinExistence type="inferred from homology"/>
<dbReference type="InterPro" id="IPR034652">
    <property type="entry name" value="SRP68-RBD"/>
</dbReference>
<evidence type="ECO:0000256" key="2">
    <source>
        <dbReference type="ARBA" id="ARBA00004604"/>
    </source>
</evidence>
<dbReference type="EMBL" id="JAKWBI020000103">
    <property type="protein sequence ID" value="KAJ2902749.1"/>
    <property type="molecule type" value="Genomic_DNA"/>
</dbReference>
<protein>
    <recommendedName>
        <fullName evidence="9 10">Signal recognition particle subunit SRP68</fullName>
        <shortName evidence="10">SRP68</shortName>
    </recommendedName>
</protein>
<evidence type="ECO:0000313" key="12">
    <source>
        <dbReference type="EMBL" id="KAJ2902749.1"/>
    </source>
</evidence>
<keyword evidence="4 10" id="KW-0963">Cytoplasm</keyword>
<keyword evidence="5 10" id="KW-0694">RNA-binding</keyword>
<evidence type="ECO:0000313" key="13">
    <source>
        <dbReference type="Proteomes" id="UP001201980"/>
    </source>
</evidence>
<dbReference type="Gene3D" id="1.10.3450.40">
    <property type="entry name" value="Signal recognition particle, SRP68 subunit, RNA-binding domain"/>
    <property type="match status" value="1"/>
</dbReference>
<keyword evidence="7" id="KW-0539">Nucleus</keyword>
<organism evidence="12 13">
    <name type="scientific">Zalerion maritima</name>
    <dbReference type="NCBI Taxonomy" id="339359"/>
    <lineage>
        <taxon>Eukaryota</taxon>
        <taxon>Fungi</taxon>
        <taxon>Dikarya</taxon>
        <taxon>Ascomycota</taxon>
        <taxon>Pezizomycotina</taxon>
        <taxon>Sordariomycetes</taxon>
        <taxon>Lulworthiomycetidae</taxon>
        <taxon>Lulworthiales</taxon>
        <taxon>Lulworthiaceae</taxon>
        <taxon>Zalerion</taxon>
    </lineage>
</organism>
<accession>A0AAD5WU81</accession>
<dbReference type="InterPro" id="IPR038253">
    <property type="entry name" value="SRP68_N_sf"/>
</dbReference>
<evidence type="ECO:0000256" key="3">
    <source>
        <dbReference type="ARBA" id="ARBA00009352"/>
    </source>
</evidence>
<evidence type="ECO:0000256" key="7">
    <source>
        <dbReference type="ARBA" id="ARBA00023242"/>
    </source>
</evidence>
<dbReference type="InterPro" id="IPR026258">
    <property type="entry name" value="SRP68"/>
</dbReference>
<dbReference type="Pfam" id="PF16969">
    <property type="entry name" value="SRP68"/>
    <property type="match status" value="1"/>
</dbReference>
<dbReference type="Proteomes" id="UP001201980">
    <property type="component" value="Unassembled WGS sequence"/>
</dbReference>
<feature type="compositionally biased region" description="Basic and acidic residues" evidence="11">
    <location>
        <begin position="356"/>
        <end position="387"/>
    </location>
</feature>
<dbReference type="PANTHER" id="PTHR12860">
    <property type="entry name" value="SIGNAL RECOGNITION PARTICLE 68 KDA PROTEIN"/>
    <property type="match status" value="1"/>
</dbReference>
<dbReference type="AlphaFoldDB" id="A0AAD5WU81"/>
<dbReference type="PIRSF" id="PIRSF038995">
    <property type="entry name" value="SRP68"/>
    <property type="match status" value="1"/>
</dbReference>
<dbReference type="CDD" id="cd15481">
    <property type="entry name" value="SRP68-RBD"/>
    <property type="match status" value="1"/>
</dbReference>
<gene>
    <name evidence="12" type="ORF">MKZ38_000175</name>
</gene>
<keyword evidence="6 10" id="KW-0733">Signal recognition particle</keyword>
<evidence type="ECO:0000256" key="1">
    <source>
        <dbReference type="ARBA" id="ARBA00004496"/>
    </source>
</evidence>
<dbReference type="PANTHER" id="PTHR12860:SF0">
    <property type="entry name" value="SIGNAL RECOGNITION PARTICLE SUBUNIT SRP68"/>
    <property type="match status" value="1"/>
</dbReference>
<dbReference type="GO" id="GO:0008312">
    <property type="term" value="F:7S RNA binding"/>
    <property type="evidence" value="ECO:0007669"/>
    <property type="project" value="InterPro"/>
</dbReference>
<dbReference type="GO" id="GO:0005047">
    <property type="term" value="F:signal recognition particle binding"/>
    <property type="evidence" value="ECO:0007669"/>
    <property type="project" value="InterPro"/>
</dbReference>
<reference evidence="12" key="1">
    <citation type="submission" date="2022-07" db="EMBL/GenBank/DDBJ databases">
        <title>Draft genome sequence of Zalerion maritima ATCC 34329, a (micro)plastics degrading marine fungus.</title>
        <authorList>
            <person name="Paco A."/>
            <person name="Goncalves M.F.M."/>
            <person name="Rocha-Santos T.A.P."/>
            <person name="Alves A."/>
        </authorList>
    </citation>
    <scope>NUCLEOTIDE SEQUENCE</scope>
    <source>
        <strain evidence="12">ATCC 34329</strain>
    </source>
</reference>
<comment type="subcellular location">
    <subcellularLocation>
        <location evidence="1 10">Cytoplasm</location>
    </subcellularLocation>
    <subcellularLocation>
        <location evidence="2">Nucleus</location>
        <location evidence="2">Nucleolus</location>
    </subcellularLocation>
</comment>
<evidence type="ECO:0000256" key="5">
    <source>
        <dbReference type="ARBA" id="ARBA00022884"/>
    </source>
</evidence>
<dbReference type="GO" id="GO:0005786">
    <property type="term" value="C:signal recognition particle, endoplasmic reticulum targeting"/>
    <property type="evidence" value="ECO:0007669"/>
    <property type="project" value="UniProtKB-KW"/>
</dbReference>